<dbReference type="AlphaFoldDB" id="A0AAV4DGQ3"/>
<evidence type="ECO:0000313" key="2">
    <source>
        <dbReference type="Proteomes" id="UP000735302"/>
    </source>
</evidence>
<dbReference type="EMBL" id="BLXT01007857">
    <property type="protein sequence ID" value="GFO43215.1"/>
    <property type="molecule type" value="Genomic_DNA"/>
</dbReference>
<evidence type="ECO:0000313" key="1">
    <source>
        <dbReference type="EMBL" id="GFO43215.1"/>
    </source>
</evidence>
<keyword evidence="2" id="KW-1185">Reference proteome</keyword>
<dbReference type="Proteomes" id="UP000735302">
    <property type="component" value="Unassembled WGS sequence"/>
</dbReference>
<reference evidence="1 2" key="1">
    <citation type="journal article" date="2021" name="Elife">
        <title>Chloroplast acquisition without the gene transfer in kleptoplastic sea slugs, Plakobranchus ocellatus.</title>
        <authorList>
            <person name="Maeda T."/>
            <person name="Takahashi S."/>
            <person name="Yoshida T."/>
            <person name="Shimamura S."/>
            <person name="Takaki Y."/>
            <person name="Nagai Y."/>
            <person name="Toyoda A."/>
            <person name="Suzuki Y."/>
            <person name="Arimoto A."/>
            <person name="Ishii H."/>
            <person name="Satoh N."/>
            <person name="Nishiyama T."/>
            <person name="Hasebe M."/>
            <person name="Maruyama T."/>
            <person name="Minagawa J."/>
            <person name="Obokata J."/>
            <person name="Shigenobu S."/>
        </authorList>
    </citation>
    <scope>NUCLEOTIDE SEQUENCE [LARGE SCALE GENOMIC DNA]</scope>
</reference>
<organism evidence="1 2">
    <name type="scientific">Plakobranchus ocellatus</name>
    <dbReference type="NCBI Taxonomy" id="259542"/>
    <lineage>
        <taxon>Eukaryota</taxon>
        <taxon>Metazoa</taxon>
        <taxon>Spiralia</taxon>
        <taxon>Lophotrochozoa</taxon>
        <taxon>Mollusca</taxon>
        <taxon>Gastropoda</taxon>
        <taxon>Heterobranchia</taxon>
        <taxon>Euthyneura</taxon>
        <taxon>Panpulmonata</taxon>
        <taxon>Sacoglossa</taxon>
        <taxon>Placobranchoidea</taxon>
        <taxon>Plakobranchidae</taxon>
        <taxon>Plakobranchus</taxon>
    </lineage>
</organism>
<accession>A0AAV4DGQ3</accession>
<proteinExistence type="predicted"/>
<sequence length="98" mass="10723">MTPKSLASLFTRFGWSSRMKGSENTCTPTSRLGKSFCQCGQGSQSAEDRTSVSTDLTDLSKLSHPQTFVLAQAHNPHRKAVWYLTNTAEVTEATGLQI</sequence>
<comment type="caution">
    <text evidence="1">The sequence shown here is derived from an EMBL/GenBank/DDBJ whole genome shotgun (WGS) entry which is preliminary data.</text>
</comment>
<name>A0AAV4DGQ3_9GAST</name>
<protein>
    <submittedName>
        <fullName evidence="1">Uncharacterized protein</fullName>
    </submittedName>
</protein>
<gene>
    <name evidence="1" type="ORF">PoB_006972000</name>
</gene>